<dbReference type="PANTHER" id="PTHR12714:SF24">
    <property type="entry name" value="SLR1182 PROTEIN"/>
    <property type="match status" value="1"/>
</dbReference>
<comment type="subcellular location">
    <subcellularLocation>
        <location evidence="1">Endomembrane system</location>
        <topology evidence="1">Multi-pass membrane protein</topology>
    </subcellularLocation>
</comment>
<evidence type="ECO:0000313" key="7">
    <source>
        <dbReference type="Proteomes" id="UP000515277"/>
    </source>
</evidence>
<dbReference type="Pfam" id="PF04191">
    <property type="entry name" value="PEMT"/>
    <property type="match status" value="1"/>
</dbReference>
<dbReference type="GO" id="GO:0008168">
    <property type="term" value="F:methyltransferase activity"/>
    <property type="evidence" value="ECO:0007669"/>
    <property type="project" value="UniProtKB-KW"/>
</dbReference>
<name>A0A7G7XKS7_9PSED</name>
<evidence type="ECO:0000256" key="5">
    <source>
        <dbReference type="SAM" id="Phobius"/>
    </source>
</evidence>
<dbReference type="AlphaFoldDB" id="A0A7G7XKS7"/>
<protein>
    <submittedName>
        <fullName evidence="6">Isoprenylcysteine carboxylmethyltransferase family protein</fullName>
    </submittedName>
</protein>
<feature type="transmembrane region" description="Helical" evidence="5">
    <location>
        <begin position="95"/>
        <end position="122"/>
    </location>
</feature>
<keyword evidence="2 5" id="KW-0812">Transmembrane</keyword>
<keyword evidence="4 5" id="KW-0472">Membrane</keyword>
<dbReference type="EMBL" id="CP060201">
    <property type="protein sequence ID" value="QNH80572.1"/>
    <property type="molecule type" value="Genomic_DNA"/>
</dbReference>
<reference evidence="7" key="1">
    <citation type="journal article" date="2020" name="Microbiol. Resour. Announc.">
        <title>Complete genome sequences of four natural Pseudomonas isolates that catabolize a wide range of aromatic compounds relevant to lignin valorization.</title>
        <authorList>
            <person name="Hatmaker E.A."/>
            <person name="Presley G."/>
            <person name="Cannon O."/>
            <person name="Guss A.M."/>
            <person name="Elkins J.G."/>
        </authorList>
    </citation>
    <scope>NUCLEOTIDE SEQUENCE [LARGE SCALE GENOMIC DNA]</scope>
    <source>
        <strain evidence="7">H1F5C</strain>
    </source>
</reference>
<dbReference type="GO" id="GO:0012505">
    <property type="term" value="C:endomembrane system"/>
    <property type="evidence" value="ECO:0007669"/>
    <property type="project" value="UniProtKB-SubCell"/>
</dbReference>
<dbReference type="GO" id="GO:0032259">
    <property type="term" value="P:methylation"/>
    <property type="evidence" value="ECO:0007669"/>
    <property type="project" value="UniProtKB-KW"/>
</dbReference>
<accession>A0A7G7XKS7</accession>
<evidence type="ECO:0000256" key="3">
    <source>
        <dbReference type="ARBA" id="ARBA00022989"/>
    </source>
</evidence>
<keyword evidence="6" id="KW-0489">Methyltransferase</keyword>
<feature type="transmembrane region" description="Helical" evidence="5">
    <location>
        <begin position="38"/>
        <end position="60"/>
    </location>
</feature>
<evidence type="ECO:0000256" key="4">
    <source>
        <dbReference type="ARBA" id="ARBA00023136"/>
    </source>
</evidence>
<organism evidence="6 7">
    <name type="scientific">Pseudomonas protegens</name>
    <dbReference type="NCBI Taxonomy" id="380021"/>
    <lineage>
        <taxon>Bacteria</taxon>
        <taxon>Pseudomonadati</taxon>
        <taxon>Pseudomonadota</taxon>
        <taxon>Gammaproteobacteria</taxon>
        <taxon>Pseudomonadales</taxon>
        <taxon>Pseudomonadaceae</taxon>
        <taxon>Pseudomonas</taxon>
    </lineage>
</organism>
<dbReference type="Gene3D" id="1.20.120.1630">
    <property type="match status" value="1"/>
</dbReference>
<gene>
    <name evidence="6" type="ORF">GGI48_02845</name>
</gene>
<dbReference type="RefSeq" id="WP_179601890.1">
    <property type="nucleotide sequence ID" value="NZ_CP060201.1"/>
</dbReference>
<evidence type="ECO:0000256" key="1">
    <source>
        <dbReference type="ARBA" id="ARBA00004127"/>
    </source>
</evidence>
<sequence>MQALENKVPPPLVALVFGGLMGGASLGLPGLELAWGTRLLLALPLIGAGLLFVLAGGISFRRARTTVNPLKPEAASALVTSGVYRYTRNPMYVGFALWLLAWGLYLASPLVLLGVLGFVLYMNRLQIAPEERALGRLFGADFATYRQRVRRWL</sequence>
<keyword evidence="6" id="KW-0808">Transferase</keyword>
<dbReference type="PANTHER" id="PTHR12714">
    <property type="entry name" value="PROTEIN-S ISOPRENYLCYSTEINE O-METHYLTRANSFERASE"/>
    <property type="match status" value="1"/>
</dbReference>
<dbReference type="InterPro" id="IPR007318">
    <property type="entry name" value="Phopholipid_MeTrfase"/>
</dbReference>
<evidence type="ECO:0000256" key="2">
    <source>
        <dbReference type="ARBA" id="ARBA00022692"/>
    </source>
</evidence>
<feature type="transmembrane region" description="Helical" evidence="5">
    <location>
        <begin position="12"/>
        <end position="31"/>
    </location>
</feature>
<proteinExistence type="predicted"/>
<evidence type="ECO:0000313" key="6">
    <source>
        <dbReference type="EMBL" id="QNH80572.1"/>
    </source>
</evidence>
<dbReference type="Proteomes" id="UP000515277">
    <property type="component" value="Chromosome"/>
</dbReference>
<keyword evidence="3 5" id="KW-1133">Transmembrane helix</keyword>